<proteinExistence type="predicted"/>
<keyword evidence="1" id="KW-0812">Transmembrane</keyword>
<accession>A0ABT3GVA8</accession>
<keyword evidence="4" id="KW-1185">Reference proteome</keyword>
<evidence type="ECO:0000313" key="3">
    <source>
        <dbReference type="EMBL" id="MCW1931474.1"/>
    </source>
</evidence>
<dbReference type="InterPro" id="IPR006073">
    <property type="entry name" value="GTP-bd"/>
</dbReference>
<feature type="transmembrane region" description="Helical" evidence="1">
    <location>
        <begin position="44"/>
        <end position="65"/>
    </location>
</feature>
<dbReference type="Gene3D" id="3.40.50.300">
    <property type="entry name" value="P-loop containing nucleotide triphosphate hydrolases"/>
    <property type="match status" value="1"/>
</dbReference>
<dbReference type="Proteomes" id="UP001208938">
    <property type="component" value="Unassembled WGS sequence"/>
</dbReference>
<dbReference type="RefSeq" id="WP_264504584.1">
    <property type="nucleotide sequence ID" value="NZ_JAPDFL010000001.1"/>
</dbReference>
<comment type="caution">
    <text evidence="3">The sequence shown here is derived from an EMBL/GenBank/DDBJ whole genome shotgun (WGS) entry which is preliminary data.</text>
</comment>
<protein>
    <submittedName>
        <fullName evidence="3">Dynamin family protein</fullName>
    </submittedName>
</protein>
<evidence type="ECO:0000256" key="1">
    <source>
        <dbReference type="SAM" id="Phobius"/>
    </source>
</evidence>
<evidence type="ECO:0000313" key="4">
    <source>
        <dbReference type="Proteomes" id="UP001208938"/>
    </source>
</evidence>
<name>A0ABT3GVA8_9RHOB</name>
<evidence type="ECO:0000259" key="2">
    <source>
        <dbReference type="Pfam" id="PF01926"/>
    </source>
</evidence>
<dbReference type="PANTHER" id="PTHR42714:SF2">
    <property type="entry name" value="TRNA MODIFICATION GTPASE GTPBP3, MITOCHONDRIAL"/>
    <property type="match status" value="1"/>
</dbReference>
<feature type="domain" description="G" evidence="2">
    <location>
        <begin position="281"/>
        <end position="360"/>
    </location>
</feature>
<feature type="transmembrane region" description="Helical" evidence="1">
    <location>
        <begin position="20"/>
        <end position="38"/>
    </location>
</feature>
<organism evidence="3 4">
    <name type="scientific">Pararhodobacter zhoushanensis</name>
    <dbReference type="NCBI Taxonomy" id="2479545"/>
    <lineage>
        <taxon>Bacteria</taxon>
        <taxon>Pseudomonadati</taxon>
        <taxon>Pseudomonadota</taxon>
        <taxon>Alphaproteobacteria</taxon>
        <taxon>Rhodobacterales</taxon>
        <taxon>Paracoccaceae</taxon>
        <taxon>Pararhodobacter</taxon>
    </lineage>
</organism>
<keyword evidence="1" id="KW-0472">Membrane</keyword>
<dbReference type="InterPro" id="IPR027417">
    <property type="entry name" value="P-loop_NTPase"/>
</dbReference>
<keyword evidence="1" id="KW-1133">Transmembrane helix</keyword>
<sequence>MRLTDRLRHTLLRWDRLGLAAILALPLTISMLLGFLWLNEHGYLLWFALGTAGFYAVFRVAVGLARWRTRVAGEREPRELEGPKADPEWSPAEKAAFERARARIDTRLKEPIPWATLPTEALTVVEEVATDMSNGQRSALDFTLPEALLLIDQVALRYRAFLLESIPYSDRLSVRTMHWLWRKQDAALTAWETGFLAWRGVRLLLNPAVGLLREAERVLATGLQDRLTEKFRRDAQAILLEEAAQAAVDLFSGRLKVSEADLSRHGARVIVPDAAPEGAVQIVVVGQISAGKSTLVNALLGEDATETDAAPTTDTAAGHALDSGVRVIDTPGLDGTDKVARAIAAQMVTADLVLWVHRANRPGRAADVGLMAAFQAAMARDPARRHPPVVHVANASDLLLPGWPRPENTLTAEDKARLRAATDAIARDMGGAEVIPIRAEAPEWNIDALNAAIDAVLPEARMTRRNRLRLEASRSEGLRGNIARAGRGVSAVAKALGSRWRR</sequence>
<dbReference type="SUPFAM" id="SSF52540">
    <property type="entry name" value="P-loop containing nucleoside triphosphate hydrolases"/>
    <property type="match status" value="1"/>
</dbReference>
<dbReference type="EMBL" id="JAPDFL010000001">
    <property type="protein sequence ID" value="MCW1931474.1"/>
    <property type="molecule type" value="Genomic_DNA"/>
</dbReference>
<reference evidence="3 4" key="1">
    <citation type="submission" date="2022-10" db="EMBL/GenBank/DDBJ databases">
        <title>Pararhodobacter sp. nov., isolated from marine algae.</title>
        <authorList>
            <person name="Choi B.J."/>
            <person name="Kim J.M."/>
            <person name="Lee J.K."/>
            <person name="Choi D.G."/>
            <person name="Jeon C.O."/>
        </authorList>
    </citation>
    <scope>NUCLEOTIDE SEQUENCE [LARGE SCALE GENOMIC DNA]</scope>
    <source>
        <strain evidence="3 4">ZQ420</strain>
    </source>
</reference>
<gene>
    <name evidence="3" type="ORF">OKW52_04135</name>
</gene>
<dbReference type="Pfam" id="PF01926">
    <property type="entry name" value="MMR_HSR1"/>
    <property type="match status" value="1"/>
</dbReference>
<dbReference type="PANTHER" id="PTHR42714">
    <property type="entry name" value="TRNA MODIFICATION GTPASE GTPBP3"/>
    <property type="match status" value="1"/>
</dbReference>